<name>A0A0S4UBZ1_RALSL</name>
<organism evidence="2">
    <name type="scientific">Ralstonia solanacearum</name>
    <name type="common">Pseudomonas solanacearum</name>
    <dbReference type="NCBI Taxonomy" id="305"/>
    <lineage>
        <taxon>Bacteria</taxon>
        <taxon>Pseudomonadati</taxon>
        <taxon>Pseudomonadota</taxon>
        <taxon>Betaproteobacteria</taxon>
        <taxon>Burkholderiales</taxon>
        <taxon>Burkholderiaceae</taxon>
        <taxon>Ralstonia</taxon>
        <taxon>Ralstonia solanacearum species complex</taxon>
    </lineage>
</organism>
<reference evidence="2" key="1">
    <citation type="submission" date="2015-10" db="EMBL/GenBank/DDBJ databases">
        <authorList>
            <person name="Gilbert D.G."/>
        </authorList>
    </citation>
    <scope>NUCLEOTIDE SEQUENCE</scope>
    <source>
        <strain evidence="2">Phyl III-seqv23</strain>
    </source>
</reference>
<gene>
    <name evidence="2" type="ORF">PSS4_v1_1070063</name>
</gene>
<keyword evidence="1" id="KW-0812">Transmembrane</keyword>
<proteinExistence type="predicted"/>
<keyword evidence="1" id="KW-1133">Transmembrane helix</keyword>
<dbReference type="EMBL" id="LN899821">
    <property type="protein sequence ID" value="CUV19630.1"/>
    <property type="molecule type" value="Genomic_DNA"/>
</dbReference>
<accession>A0A0S4UBZ1</accession>
<keyword evidence="1" id="KW-0472">Membrane</keyword>
<dbReference type="AlphaFoldDB" id="A0A0S4UBZ1"/>
<evidence type="ECO:0000256" key="1">
    <source>
        <dbReference type="SAM" id="Phobius"/>
    </source>
</evidence>
<evidence type="ECO:0008006" key="3">
    <source>
        <dbReference type="Google" id="ProtNLM"/>
    </source>
</evidence>
<evidence type="ECO:0000313" key="2">
    <source>
        <dbReference type="EMBL" id="CUV19630.1"/>
    </source>
</evidence>
<protein>
    <recommendedName>
        <fullName evidence="3">Transmembrane protein</fullName>
    </recommendedName>
</protein>
<feature type="transmembrane region" description="Helical" evidence="1">
    <location>
        <begin position="60"/>
        <end position="81"/>
    </location>
</feature>
<sequence length="82" mass="9065">MSLKNSLIAKVSRLDLDTVDRIEVAARDYLQELGEIPPEYGRGREALCFALQSVALRRPALFWGGLASVVLVPAMLILRVVL</sequence>